<comment type="function">
    <text evidence="7">May play a role in DNA repair. It seems to be involved in an RecBC-independent recombinational process of DNA repair. It may act with RecF and RecO.</text>
</comment>
<protein>
    <recommendedName>
        <fullName evidence="7">Recombination protein RecR</fullName>
    </recommendedName>
</protein>
<evidence type="ECO:0000256" key="6">
    <source>
        <dbReference type="ARBA" id="ARBA00023204"/>
    </source>
</evidence>
<dbReference type="KEGG" id="het:BBW65_03500"/>
<dbReference type="InterPro" id="IPR023627">
    <property type="entry name" value="Rcmb_RecR"/>
</dbReference>
<dbReference type="PANTHER" id="PTHR30446">
    <property type="entry name" value="RECOMBINATION PROTEIN RECR"/>
    <property type="match status" value="1"/>
</dbReference>
<dbReference type="RefSeq" id="WP_066339777.1">
    <property type="nucleotide sequence ID" value="NZ_CP016503.1"/>
</dbReference>
<dbReference type="GO" id="GO:0006281">
    <property type="term" value="P:DNA repair"/>
    <property type="evidence" value="ECO:0007669"/>
    <property type="project" value="UniProtKB-UniRule"/>
</dbReference>
<organism evidence="9 10">
    <name type="scientific">Helicobacter enhydrae</name>
    <dbReference type="NCBI Taxonomy" id="222136"/>
    <lineage>
        <taxon>Bacteria</taxon>
        <taxon>Pseudomonadati</taxon>
        <taxon>Campylobacterota</taxon>
        <taxon>Epsilonproteobacteria</taxon>
        <taxon>Campylobacterales</taxon>
        <taxon>Helicobacteraceae</taxon>
        <taxon>Helicobacter</taxon>
    </lineage>
</organism>
<dbReference type="GO" id="GO:0008270">
    <property type="term" value="F:zinc ion binding"/>
    <property type="evidence" value="ECO:0007669"/>
    <property type="project" value="UniProtKB-KW"/>
</dbReference>
<dbReference type="OrthoDB" id="9802672at2"/>
<evidence type="ECO:0000256" key="1">
    <source>
        <dbReference type="ARBA" id="ARBA00022723"/>
    </source>
</evidence>
<dbReference type="HAMAP" id="MF_00017">
    <property type="entry name" value="RecR"/>
    <property type="match status" value="1"/>
</dbReference>
<accession>A0A1B1U5B5</accession>
<evidence type="ECO:0000256" key="4">
    <source>
        <dbReference type="ARBA" id="ARBA00022833"/>
    </source>
</evidence>
<reference evidence="10" key="1">
    <citation type="submission" date="2016-07" db="EMBL/GenBank/DDBJ databases">
        <authorList>
            <person name="Florea S."/>
            <person name="Webb J.S."/>
            <person name="Jaromczyk J."/>
            <person name="Schardl C.L."/>
        </authorList>
    </citation>
    <scope>NUCLEOTIDE SEQUENCE [LARGE SCALE GENOMIC DNA]</scope>
    <source>
        <strain evidence="10">MIT 01-6242</strain>
    </source>
</reference>
<evidence type="ECO:0000313" key="10">
    <source>
        <dbReference type="Proteomes" id="UP000092884"/>
    </source>
</evidence>
<keyword evidence="2 7" id="KW-0227">DNA damage</keyword>
<dbReference type="InterPro" id="IPR006171">
    <property type="entry name" value="TOPRIM_dom"/>
</dbReference>
<dbReference type="Gene3D" id="1.10.8.420">
    <property type="entry name" value="RecR Domain 1"/>
    <property type="match status" value="1"/>
</dbReference>
<dbReference type="Pfam" id="PF21176">
    <property type="entry name" value="RecR_HhH"/>
    <property type="match status" value="1"/>
</dbReference>
<keyword evidence="1 7" id="KW-0479">Metal-binding</keyword>
<evidence type="ECO:0000256" key="5">
    <source>
        <dbReference type="ARBA" id="ARBA00023172"/>
    </source>
</evidence>
<dbReference type="GO" id="GO:0003677">
    <property type="term" value="F:DNA binding"/>
    <property type="evidence" value="ECO:0007669"/>
    <property type="project" value="UniProtKB-UniRule"/>
</dbReference>
<comment type="similarity">
    <text evidence="7">Belongs to the RecR family.</text>
</comment>
<evidence type="ECO:0000256" key="2">
    <source>
        <dbReference type="ARBA" id="ARBA00022763"/>
    </source>
</evidence>
<dbReference type="SUPFAM" id="SSF111304">
    <property type="entry name" value="Recombination protein RecR"/>
    <property type="match status" value="1"/>
</dbReference>
<sequence length="191" mass="21419">MIKYRLETFQTLVETLEQIPTIGRKTAEKIAYTLSVEDKKLAQSIASAIMGAANHIRKCQTCQGLSENEECGICIDTERDNGELCIVQHARDIGIVESVGFFKGKYFVLENLDEVDFEKLQRRIQDCGICEVIFSFPPSLSNDALMLFVEDRLSACQLSFSKIAQGIPTGIALDHIDHLSLMRAFQGRIKI</sequence>
<keyword evidence="10" id="KW-1185">Reference proteome</keyword>
<gene>
    <name evidence="7" type="primary">recR</name>
    <name evidence="9" type="ORF">BBW65_03500</name>
</gene>
<dbReference type="InterPro" id="IPR015967">
    <property type="entry name" value="Rcmb_RecR_Znf"/>
</dbReference>
<dbReference type="Gene3D" id="3.40.1360.10">
    <property type="match status" value="1"/>
</dbReference>
<dbReference type="EMBL" id="CP016503">
    <property type="protein sequence ID" value="ANV97921.1"/>
    <property type="molecule type" value="Genomic_DNA"/>
</dbReference>
<feature type="domain" description="Toprim" evidence="8">
    <location>
        <begin position="82"/>
        <end position="168"/>
    </location>
</feature>
<dbReference type="AlphaFoldDB" id="A0A1B1U5B5"/>
<dbReference type="NCBIfam" id="TIGR00615">
    <property type="entry name" value="recR"/>
    <property type="match status" value="1"/>
</dbReference>
<keyword evidence="5 7" id="KW-0233">DNA recombination</keyword>
<keyword evidence="4 7" id="KW-0862">Zinc</keyword>
<evidence type="ECO:0000256" key="7">
    <source>
        <dbReference type="HAMAP-Rule" id="MF_00017"/>
    </source>
</evidence>
<dbReference type="PANTHER" id="PTHR30446:SF0">
    <property type="entry name" value="RECOMBINATION PROTEIN RECR"/>
    <property type="match status" value="1"/>
</dbReference>
<evidence type="ECO:0000259" key="8">
    <source>
        <dbReference type="PROSITE" id="PS50880"/>
    </source>
</evidence>
<evidence type="ECO:0000256" key="3">
    <source>
        <dbReference type="ARBA" id="ARBA00022771"/>
    </source>
</evidence>
<keyword evidence="6 7" id="KW-0234">DNA repair</keyword>
<proteinExistence type="inferred from homology"/>
<feature type="zinc finger region" description="C4-type" evidence="7">
    <location>
        <begin position="59"/>
        <end position="74"/>
    </location>
</feature>
<dbReference type="InterPro" id="IPR000093">
    <property type="entry name" value="DNA_Rcmb_RecR"/>
</dbReference>
<dbReference type="PROSITE" id="PS50880">
    <property type="entry name" value="TOPRIM"/>
    <property type="match status" value="1"/>
</dbReference>
<evidence type="ECO:0000313" key="9">
    <source>
        <dbReference type="EMBL" id="ANV97921.1"/>
    </source>
</evidence>
<name>A0A1B1U5B5_9HELI</name>
<dbReference type="Proteomes" id="UP000092884">
    <property type="component" value="Chromosome"/>
</dbReference>
<dbReference type="GO" id="GO:0006310">
    <property type="term" value="P:DNA recombination"/>
    <property type="evidence" value="ECO:0007669"/>
    <property type="project" value="UniProtKB-UniRule"/>
</dbReference>
<dbReference type="PROSITE" id="PS01300">
    <property type="entry name" value="RECR"/>
    <property type="match status" value="1"/>
</dbReference>
<dbReference type="STRING" id="222136.BBW65_03500"/>
<keyword evidence="3 7" id="KW-0863">Zinc-finger</keyword>